<accession>A0A836C2V8</accession>
<keyword evidence="1" id="KW-0812">Transmembrane</keyword>
<evidence type="ECO:0000313" key="3">
    <source>
        <dbReference type="Proteomes" id="UP000612055"/>
    </source>
</evidence>
<evidence type="ECO:0000313" key="2">
    <source>
        <dbReference type="EMBL" id="KAG2497217.1"/>
    </source>
</evidence>
<sequence length="138" mass="14669">MASKSSATSSKPARDVEKALLTTNLAAIVAFSAPAVISPGHWHNLVFGEKQPRNQNMNQFWTMAMTTAGAAGQIVANSDDKKAKKNMLKLMGAAWCTGAAMQLNNVRRGEQRREATFAGSGVQAALGATLLWAGFCKD</sequence>
<keyword evidence="1" id="KW-1133">Transmembrane helix</keyword>
<reference evidence="2" key="1">
    <citation type="journal article" date="2020" name="bioRxiv">
        <title>Comparative genomics of Chlamydomonas.</title>
        <authorList>
            <person name="Craig R.J."/>
            <person name="Hasan A.R."/>
            <person name="Ness R.W."/>
            <person name="Keightley P.D."/>
        </authorList>
    </citation>
    <scope>NUCLEOTIDE SEQUENCE</scope>
    <source>
        <strain evidence="2">CCAP 11/70</strain>
    </source>
</reference>
<name>A0A836C2V8_9CHLO</name>
<proteinExistence type="predicted"/>
<keyword evidence="3" id="KW-1185">Reference proteome</keyword>
<dbReference type="EMBL" id="JAEHOE010000015">
    <property type="protein sequence ID" value="KAG2497217.1"/>
    <property type="molecule type" value="Genomic_DNA"/>
</dbReference>
<keyword evidence="1" id="KW-0472">Membrane</keyword>
<evidence type="ECO:0000256" key="1">
    <source>
        <dbReference type="SAM" id="Phobius"/>
    </source>
</evidence>
<gene>
    <name evidence="2" type="ORF">HYH03_004806</name>
</gene>
<dbReference type="Proteomes" id="UP000612055">
    <property type="component" value="Unassembled WGS sequence"/>
</dbReference>
<feature type="transmembrane region" description="Helical" evidence="1">
    <location>
        <begin position="60"/>
        <end position="78"/>
    </location>
</feature>
<protein>
    <submittedName>
        <fullName evidence="2">Uncharacterized protein</fullName>
    </submittedName>
</protein>
<comment type="caution">
    <text evidence="2">The sequence shown here is derived from an EMBL/GenBank/DDBJ whole genome shotgun (WGS) entry which is preliminary data.</text>
</comment>
<dbReference type="AlphaFoldDB" id="A0A836C2V8"/>
<organism evidence="2 3">
    <name type="scientific">Edaphochlamys debaryana</name>
    <dbReference type="NCBI Taxonomy" id="47281"/>
    <lineage>
        <taxon>Eukaryota</taxon>
        <taxon>Viridiplantae</taxon>
        <taxon>Chlorophyta</taxon>
        <taxon>core chlorophytes</taxon>
        <taxon>Chlorophyceae</taxon>
        <taxon>CS clade</taxon>
        <taxon>Chlamydomonadales</taxon>
        <taxon>Chlamydomonadales incertae sedis</taxon>
        <taxon>Edaphochlamys</taxon>
    </lineage>
</organism>
<feature type="transmembrane region" description="Helical" evidence="1">
    <location>
        <begin position="20"/>
        <end position="40"/>
    </location>
</feature>